<dbReference type="InterPro" id="IPR015943">
    <property type="entry name" value="WD40/YVTN_repeat-like_dom_sf"/>
</dbReference>
<dbReference type="RefSeq" id="WP_081129116.1">
    <property type="nucleotide sequence ID" value="NZ_DAHXOC010000026.1"/>
</dbReference>
<evidence type="ECO:0000313" key="2">
    <source>
        <dbReference type="EMBL" id="THD07546.1"/>
    </source>
</evidence>
<evidence type="ECO:0000313" key="3">
    <source>
        <dbReference type="Proteomes" id="UP000307749"/>
    </source>
</evidence>
<protein>
    <recommendedName>
        <fullName evidence="4">SMP-30/Gluconolactonase/LRE-like region domain-containing protein</fullName>
    </recommendedName>
</protein>
<accession>A0A4S3KG42</accession>
<name>A0A4S3KG42_9GAMM</name>
<dbReference type="EMBL" id="MWQO01000059">
    <property type="protein sequence ID" value="THD07546.1"/>
    <property type="molecule type" value="Genomic_DNA"/>
</dbReference>
<sequence>MHALVSRLPHLALLSLLALPMAAAATPPATTLLRIPGGAQGLGFDDIGYVAALDRIVVPAAQSGALVLIDPRDDALRVLPGITPAGGAGKGHDAGTTSASYGAGLLFASDHDAQALLAVNPVSGTVVARAALAAQPDYVRYVAPLRQVWVSEPHARQIERFAVSTGAHPALRRLGVIAVPGGPESLLIDAGTGMAYTNQWRDHTLAIPLRDPHVAARWPNTCTGSRGLALDAAQHTLFVGCQEGKVVALDLDANGRIIASAPVGAGVDIIAWNPLLRHLYAPGAISATMTVLGYDGHGFTARASVPTAAHAHCVTTDARHQAYVCDPGAGALLLYRDPR</sequence>
<comment type="caution">
    <text evidence="2">The sequence shown here is derived from an EMBL/GenBank/DDBJ whole genome shotgun (WGS) entry which is preliminary data.</text>
</comment>
<feature type="chain" id="PRO_5020554479" description="SMP-30/Gluconolactonase/LRE-like region domain-containing protein" evidence="1">
    <location>
        <begin position="26"/>
        <end position="339"/>
    </location>
</feature>
<dbReference type="Proteomes" id="UP000307749">
    <property type="component" value="Unassembled WGS sequence"/>
</dbReference>
<dbReference type="AlphaFoldDB" id="A0A4S3KG42"/>
<keyword evidence="3" id="KW-1185">Reference proteome</keyword>
<gene>
    <name evidence="2" type="ORF">B1806_14710</name>
</gene>
<feature type="signal peptide" evidence="1">
    <location>
        <begin position="1"/>
        <end position="25"/>
    </location>
</feature>
<dbReference type="InterPro" id="IPR011045">
    <property type="entry name" value="N2O_reductase_N"/>
</dbReference>
<evidence type="ECO:0000256" key="1">
    <source>
        <dbReference type="SAM" id="SignalP"/>
    </source>
</evidence>
<dbReference type="Gene3D" id="2.130.10.10">
    <property type="entry name" value="YVTN repeat-like/Quinoprotein amine dehydrogenase"/>
    <property type="match status" value="1"/>
</dbReference>
<dbReference type="STRING" id="993689.GCA_002077135_03040"/>
<dbReference type="OrthoDB" id="7107957at2"/>
<organism evidence="2 3">
    <name type="scientific">Metallibacterium scheffleri</name>
    <dbReference type="NCBI Taxonomy" id="993689"/>
    <lineage>
        <taxon>Bacteria</taxon>
        <taxon>Pseudomonadati</taxon>
        <taxon>Pseudomonadota</taxon>
        <taxon>Gammaproteobacteria</taxon>
        <taxon>Lysobacterales</taxon>
        <taxon>Rhodanobacteraceae</taxon>
        <taxon>Metallibacterium</taxon>
    </lineage>
</organism>
<evidence type="ECO:0008006" key="4">
    <source>
        <dbReference type="Google" id="ProtNLM"/>
    </source>
</evidence>
<reference evidence="2 3" key="1">
    <citation type="submission" date="2017-02" db="EMBL/GenBank/DDBJ databases">
        <title>Whole genome sequencing of Metallibacterium scheffleri DSM 24874 (T).</title>
        <authorList>
            <person name="Kumar S."/>
            <person name="Patil P."/>
            <person name="Patil P.B."/>
        </authorList>
    </citation>
    <scope>NUCLEOTIDE SEQUENCE [LARGE SCALE GENOMIC DNA]</scope>
    <source>
        <strain evidence="2 3">DSM 24874</strain>
    </source>
</reference>
<proteinExistence type="predicted"/>
<keyword evidence="1" id="KW-0732">Signal</keyword>
<dbReference type="SUPFAM" id="SSF50974">
    <property type="entry name" value="Nitrous oxide reductase, N-terminal domain"/>
    <property type="match status" value="1"/>
</dbReference>